<name>C1DSB0_AZOVD</name>
<evidence type="ECO:0000313" key="2">
    <source>
        <dbReference type="Proteomes" id="UP000002424"/>
    </source>
</evidence>
<dbReference type="GeneID" id="88184932"/>
<dbReference type="EMBL" id="CP001157">
    <property type="protein sequence ID" value="ACO77865.1"/>
    <property type="molecule type" value="Genomic_DNA"/>
</dbReference>
<keyword evidence="2" id="KW-1185">Reference proteome</keyword>
<dbReference type="KEGG" id="avn:Avin_16500"/>
<dbReference type="RefSeq" id="WP_012700277.1">
    <property type="nucleotide sequence ID" value="NC_012560.1"/>
</dbReference>
<reference evidence="1 2" key="1">
    <citation type="journal article" date="2009" name="J. Bacteriol.">
        <title>Genome sequence of Azotobacter vinelandii, an obligate aerobe specialized to support diverse anaerobic metabolic processes.</title>
        <authorList>
            <person name="Setubal J.C."/>
            <person name="dos Santos P."/>
            <person name="Goldman B.S."/>
            <person name="Ertesvag H."/>
            <person name="Espin G."/>
            <person name="Rubio L.M."/>
            <person name="Valla S."/>
            <person name="Almeida N.F."/>
            <person name="Balasubramanian D."/>
            <person name="Cromes L."/>
            <person name="Curatti L."/>
            <person name="Du Z."/>
            <person name="Godsy E."/>
            <person name="Goodner B."/>
            <person name="Hellner-Burris K."/>
            <person name="Hernandez J.A."/>
            <person name="Houmiel K."/>
            <person name="Imperial J."/>
            <person name="Kennedy C."/>
            <person name="Larson T.J."/>
            <person name="Latreille P."/>
            <person name="Ligon L.S."/>
            <person name="Lu J."/>
            <person name="Maerk M."/>
            <person name="Miller N.M."/>
            <person name="Norton S."/>
            <person name="O'Carroll I.P."/>
            <person name="Paulsen I."/>
            <person name="Raulfs E.C."/>
            <person name="Roemer R."/>
            <person name="Rosser J."/>
            <person name="Segura D."/>
            <person name="Slater S."/>
            <person name="Stricklin S.L."/>
            <person name="Studholme D.J."/>
            <person name="Sun J."/>
            <person name="Viana C.J."/>
            <person name="Wallin E."/>
            <person name="Wang B."/>
            <person name="Wheeler C."/>
            <person name="Zhu H."/>
            <person name="Dean D.R."/>
            <person name="Dixon R."/>
            <person name="Wood D."/>
        </authorList>
    </citation>
    <scope>NUCLEOTIDE SEQUENCE [LARGE SCALE GENOMIC DNA]</scope>
    <source>
        <strain evidence="2">DJ / ATCC BAA-1303</strain>
    </source>
</reference>
<dbReference type="eggNOG" id="COG0738">
    <property type="taxonomic scope" value="Bacteria"/>
</dbReference>
<protein>
    <submittedName>
        <fullName evidence="1">Uncharacterized protein</fullName>
    </submittedName>
</protein>
<organism evidence="1 2">
    <name type="scientific">Azotobacter vinelandii (strain DJ / ATCC BAA-1303)</name>
    <dbReference type="NCBI Taxonomy" id="322710"/>
    <lineage>
        <taxon>Bacteria</taxon>
        <taxon>Pseudomonadati</taxon>
        <taxon>Pseudomonadota</taxon>
        <taxon>Gammaproteobacteria</taxon>
        <taxon>Pseudomonadales</taxon>
        <taxon>Pseudomonadaceae</taxon>
        <taxon>Azotobacter</taxon>
    </lineage>
</organism>
<dbReference type="STRING" id="322710.Avin_16500"/>
<dbReference type="InterPro" id="IPR036259">
    <property type="entry name" value="MFS_trans_sf"/>
</dbReference>
<dbReference type="OrthoDB" id="9795150at2"/>
<accession>C1DSB0</accession>
<evidence type="ECO:0000313" key="1">
    <source>
        <dbReference type="EMBL" id="ACO77865.1"/>
    </source>
</evidence>
<proteinExistence type="predicted"/>
<dbReference type="EnsemblBacteria" id="ACO77865">
    <property type="protein sequence ID" value="ACO77865"/>
    <property type="gene ID" value="Avin_16500"/>
</dbReference>
<dbReference type="Gene3D" id="1.20.1250.20">
    <property type="entry name" value="MFS general substrate transporter like domains"/>
    <property type="match status" value="1"/>
</dbReference>
<dbReference type="Proteomes" id="UP000002424">
    <property type="component" value="Chromosome"/>
</dbReference>
<sequence length="69" mass="7730">MSIRQAFVYRDKLLPFILLVCCFAAWGVVATMTDPLVQVFSTVFSMSTLQAYVPDHLRYRPDGTGRGGD</sequence>
<dbReference type="AlphaFoldDB" id="C1DSB0"/>
<dbReference type="HOGENOM" id="CLU_2766968_0_0_6"/>
<gene>
    <name evidence="1" type="ordered locus">Avin_16500</name>
</gene>